<organism evidence="1 2">
    <name type="scientific">Vibrio jasicida</name>
    <dbReference type="NCBI Taxonomy" id="766224"/>
    <lineage>
        <taxon>Bacteria</taxon>
        <taxon>Pseudomonadati</taxon>
        <taxon>Pseudomonadota</taxon>
        <taxon>Gammaproteobacteria</taxon>
        <taxon>Vibrionales</taxon>
        <taxon>Vibrionaceae</taxon>
        <taxon>Vibrio</taxon>
    </lineage>
</organism>
<name>A0AAU9QMQ3_9VIBR</name>
<gene>
    <name evidence="1" type="ORF">THF1A12_20244</name>
</gene>
<accession>A0AAU9QMQ3</accession>
<protein>
    <submittedName>
        <fullName evidence="1">Uncharacterized protein</fullName>
    </submittedName>
</protein>
<proteinExistence type="predicted"/>
<evidence type="ECO:0000313" key="1">
    <source>
        <dbReference type="EMBL" id="CAH1586041.1"/>
    </source>
</evidence>
<sequence>MLNLKLFNHSIRYLLVKILFFRVTHFTSINHSDDYSFVFSHSTANLLAALK</sequence>
<comment type="caution">
    <text evidence="1">The sequence shown here is derived from an EMBL/GenBank/DDBJ whole genome shotgun (WGS) entry which is preliminary data.</text>
</comment>
<reference evidence="1" key="1">
    <citation type="submission" date="2022-01" db="EMBL/GenBank/DDBJ databases">
        <authorList>
            <person name="Lagorce A."/>
        </authorList>
    </citation>
    <scope>NUCLEOTIDE SEQUENCE</scope>
    <source>
        <strain evidence="1">Th15_F1_A12</strain>
    </source>
</reference>
<evidence type="ECO:0000313" key="2">
    <source>
        <dbReference type="Proteomes" id="UP001295462"/>
    </source>
</evidence>
<dbReference type="Proteomes" id="UP001295462">
    <property type="component" value="Unassembled WGS sequence"/>
</dbReference>
<dbReference type="AlphaFoldDB" id="A0AAU9QMQ3"/>
<dbReference type="EMBL" id="CAKMUD010000072">
    <property type="protein sequence ID" value="CAH1586041.1"/>
    <property type="molecule type" value="Genomic_DNA"/>
</dbReference>